<evidence type="ECO:0000256" key="8">
    <source>
        <dbReference type="SAM" id="Phobius"/>
    </source>
</evidence>
<protein>
    <submittedName>
        <fullName evidence="10">STE24 endopeptidase</fullName>
    </submittedName>
</protein>
<sequence>MFAIVAFVLALAVGPFAAFRAYARRVAATDAPVEDRLHRLQRVQQVAGFVLPIVAMIGLHLLEVIDRTTAVLPPGPDPFGLGLIHFAAIMLGTFGLVAVPLVSMALGTYPTVRSLRDTEASSWRVVKGVLAALAIVGVSITISIVGILAVISSFGSSLPVLLAAFGAIVAASYGLSPYLIALFQDRVPIEGAERERVDRLCSELDYRPHELYLLEGESTKTANALVAGTIPGFRYVFLTDYLLSECDDDELQAILAHEFGHIAGRHLWQRGLLTVAVFGLWIAGADVIGIGALEEQFGFLGFFLPFMGLYALYHVVLLGGLAYWQEFRADAYAARRAGVEATADALEVLASANDMRRESGLLYALATHHPPIADRIDSVRNVDGEGRTDSDLDADGELDSDPGSNSDSRSTTGD</sequence>
<keyword evidence="8" id="KW-0812">Transmembrane</keyword>
<feature type="transmembrane region" description="Helical" evidence="8">
    <location>
        <begin position="272"/>
        <end position="293"/>
    </location>
</feature>
<proteinExistence type="inferred from homology"/>
<gene>
    <name evidence="10" type="ORF">ATJ93_2213</name>
</gene>
<evidence type="ECO:0000256" key="6">
    <source>
        <dbReference type="RuleBase" id="RU003983"/>
    </source>
</evidence>
<evidence type="ECO:0000256" key="5">
    <source>
        <dbReference type="ARBA" id="ARBA00023049"/>
    </source>
</evidence>
<evidence type="ECO:0000256" key="2">
    <source>
        <dbReference type="ARBA" id="ARBA00022723"/>
    </source>
</evidence>
<dbReference type="Gene3D" id="3.30.2010.10">
    <property type="entry name" value="Metalloproteases ('zincins'), catalytic domain"/>
    <property type="match status" value="1"/>
</dbReference>
<dbReference type="Pfam" id="PF01435">
    <property type="entry name" value="Peptidase_M48"/>
    <property type="match status" value="1"/>
</dbReference>
<dbReference type="GO" id="GO:0046872">
    <property type="term" value="F:metal ion binding"/>
    <property type="evidence" value="ECO:0007669"/>
    <property type="project" value="UniProtKB-KW"/>
</dbReference>
<keyword evidence="8" id="KW-0472">Membrane</keyword>
<dbReference type="AlphaFoldDB" id="A0A3R7GW03"/>
<feature type="compositionally biased region" description="Basic and acidic residues" evidence="7">
    <location>
        <begin position="376"/>
        <end position="390"/>
    </location>
</feature>
<dbReference type="PANTHER" id="PTHR10120">
    <property type="entry name" value="CAAX PRENYL PROTEASE 1"/>
    <property type="match status" value="1"/>
</dbReference>
<accession>A0A3R7GW03</accession>
<dbReference type="PRINTS" id="PR01414">
    <property type="entry name" value="CCMBBIOGNSIS"/>
</dbReference>
<dbReference type="OrthoDB" id="271602at2157"/>
<evidence type="ECO:0000259" key="9">
    <source>
        <dbReference type="Pfam" id="PF01435"/>
    </source>
</evidence>
<feature type="domain" description="Peptidase M48" evidence="9">
    <location>
        <begin position="197"/>
        <end position="381"/>
    </location>
</feature>
<name>A0A3R7GW03_9EURY</name>
<evidence type="ECO:0000313" key="10">
    <source>
        <dbReference type="EMBL" id="RKD95361.1"/>
    </source>
</evidence>
<comment type="cofactor">
    <cofactor evidence="6">
        <name>Zn(2+)</name>
        <dbReference type="ChEBI" id="CHEBI:29105"/>
    </cofactor>
    <text evidence="6">Binds 1 zinc ion per subunit.</text>
</comment>
<keyword evidence="11" id="KW-1185">Reference proteome</keyword>
<dbReference type="Proteomes" id="UP000283805">
    <property type="component" value="Unassembled WGS sequence"/>
</dbReference>
<evidence type="ECO:0000313" key="11">
    <source>
        <dbReference type="Proteomes" id="UP000283805"/>
    </source>
</evidence>
<feature type="compositionally biased region" description="Acidic residues" evidence="7">
    <location>
        <begin position="391"/>
        <end position="400"/>
    </location>
</feature>
<feature type="transmembrane region" description="Helical" evidence="8">
    <location>
        <begin position="83"/>
        <end position="107"/>
    </location>
</feature>
<keyword evidence="3 6" id="KW-0378">Hydrolase</keyword>
<evidence type="ECO:0000256" key="7">
    <source>
        <dbReference type="SAM" id="MobiDB-lite"/>
    </source>
</evidence>
<keyword evidence="4 6" id="KW-0862">Zinc</keyword>
<dbReference type="GO" id="GO:0006508">
    <property type="term" value="P:proteolysis"/>
    <property type="evidence" value="ECO:0007669"/>
    <property type="project" value="UniProtKB-KW"/>
</dbReference>
<keyword evidence="2" id="KW-0479">Metal-binding</keyword>
<keyword evidence="1 6" id="KW-0645">Protease</keyword>
<feature type="transmembrane region" description="Helical" evidence="8">
    <location>
        <begin position="299"/>
        <end position="324"/>
    </location>
</feature>
<reference evidence="10 11" key="1">
    <citation type="submission" date="2018-09" db="EMBL/GenBank/DDBJ databases">
        <title>Genomic Encyclopedia of Archaeal and Bacterial Type Strains, Phase II (KMG-II): from individual species to whole genera.</title>
        <authorList>
            <person name="Goeker M."/>
        </authorList>
    </citation>
    <scope>NUCLEOTIDE SEQUENCE [LARGE SCALE GENOMIC DNA]</scope>
    <source>
        <strain evidence="10 11">DSM 13151</strain>
    </source>
</reference>
<evidence type="ECO:0000256" key="1">
    <source>
        <dbReference type="ARBA" id="ARBA00022670"/>
    </source>
</evidence>
<feature type="region of interest" description="Disordered" evidence="7">
    <location>
        <begin position="376"/>
        <end position="414"/>
    </location>
</feature>
<keyword evidence="5 6" id="KW-0482">Metalloprotease</keyword>
<feature type="compositionally biased region" description="Polar residues" evidence="7">
    <location>
        <begin position="402"/>
        <end position="414"/>
    </location>
</feature>
<evidence type="ECO:0000256" key="4">
    <source>
        <dbReference type="ARBA" id="ARBA00022833"/>
    </source>
</evidence>
<feature type="transmembrane region" description="Helical" evidence="8">
    <location>
        <begin position="128"/>
        <end position="154"/>
    </location>
</feature>
<dbReference type="GO" id="GO:0004222">
    <property type="term" value="F:metalloendopeptidase activity"/>
    <property type="evidence" value="ECO:0007669"/>
    <property type="project" value="InterPro"/>
</dbReference>
<dbReference type="InterPro" id="IPR001915">
    <property type="entry name" value="Peptidase_M48"/>
</dbReference>
<organism evidence="10 11">
    <name type="scientific">Halopiger aswanensis</name>
    <dbReference type="NCBI Taxonomy" id="148449"/>
    <lineage>
        <taxon>Archaea</taxon>
        <taxon>Methanobacteriati</taxon>
        <taxon>Methanobacteriota</taxon>
        <taxon>Stenosarchaea group</taxon>
        <taxon>Halobacteria</taxon>
        <taxon>Halobacteriales</taxon>
        <taxon>Natrialbaceae</taxon>
        <taxon>Halopiger</taxon>
    </lineage>
</organism>
<keyword evidence="8" id="KW-1133">Transmembrane helix</keyword>
<dbReference type="EMBL" id="RAPO01000002">
    <property type="protein sequence ID" value="RKD95361.1"/>
    <property type="molecule type" value="Genomic_DNA"/>
</dbReference>
<comment type="similarity">
    <text evidence="6">Belongs to the peptidase M48 family.</text>
</comment>
<feature type="transmembrane region" description="Helical" evidence="8">
    <location>
        <begin position="160"/>
        <end position="183"/>
    </location>
</feature>
<comment type="caution">
    <text evidence="10">The sequence shown here is derived from an EMBL/GenBank/DDBJ whole genome shotgun (WGS) entry which is preliminary data.</text>
</comment>
<dbReference type="RefSeq" id="WP_120244642.1">
    <property type="nucleotide sequence ID" value="NZ_RAPO01000002.1"/>
</dbReference>
<evidence type="ECO:0000256" key="3">
    <source>
        <dbReference type="ARBA" id="ARBA00022801"/>
    </source>
</evidence>